<keyword evidence="3" id="KW-0813">Transport</keyword>
<dbReference type="Gene3D" id="1.20.1250.20">
    <property type="entry name" value="MFS general substrate transporter like domains"/>
    <property type="match status" value="1"/>
</dbReference>
<name>A0A8H4JXX5_9HYPO</name>
<feature type="transmembrane region" description="Helical" evidence="7">
    <location>
        <begin position="6"/>
        <end position="23"/>
    </location>
</feature>
<proteinExistence type="inferred from homology"/>
<dbReference type="PROSITE" id="PS50850">
    <property type="entry name" value="MFS"/>
    <property type="match status" value="1"/>
</dbReference>
<comment type="subcellular location">
    <subcellularLocation>
        <location evidence="1">Membrane</location>
        <topology evidence="1">Multi-pass membrane protein</topology>
    </subcellularLocation>
</comment>
<dbReference type="GO" id="GO:0016020">
    <property type="term" value="C:membrane"/>
    <property type="evidence" value="ECO:0007669"/>
    <property type="project" value="UniProtKB-SubCell"/>
</dbReference>
<feature type="transmembrane region" description="Helical" evidence="7">
    <location>
        <begin position="312"/>
        <end position="337"/>
    </location>
</feature>
<comment type="caution">
    <text evidence="9">The sequence shown here is derived from an EMBL/GenBank/DDBJ whole genome shotgun (WGS) entry which is preliminary data.</text>
</comment>
<evidence type="ECO:0000259" key="8">
    <source>
        <dbReference type="PROSITE" id="PS50850"/>
    </source>
</evidence>
<evidence type="ECO:0000256" key="2">
    <source>
        <dbReference type="ARBA" id="ARBA00010992"/>
    </source>
</evidence>
<dbReference type="PANTHER" id="PTHR48022">
    <property type="entry name" value="PLASTIDIC GLUCOSE TRANSPORTER 4"/>
    <property type="match status" value="1"/>
</dbReference>
<feature type="transmembrane region" description="Helical" evidence="7">
    <location>
        <begin position="124"/>
        <end position="141"/>
    </location>
</feature>
<dbReference type="Proteomes" id="UP000605986">
    <property type="component" value="Unassembled WGS sequence"/>
</dbReference>
<keyword evidence="10" id="KW-1185">Reference proteome</keyword>
<dbReference type="PANTHER" id="PTHR48022:SF31">
    <property type="entry name" value="HEXOSE TRANSPORTER"/>
    <property type="match status" value="1"/>
</dbReference>
<dbReference type="Pfam" id="PF00083">
    <property type="entry name" value="Sugar_tr"/>
    <property type="match status" value="1"/>
</dbReference>
<evidence type="ECO:0000256" key="5">
    <source>
        <dbReference type="ARBA" id="ARBA00022989"/>
    </source>
</evidence>
<dbReference type="InterPro" id="IPR020846">
    <property type="entry name" value="MFS_dom"/>
</dbReference>
<organism evidence="9 10">
    <name type="scientific">Fusarium austroafricanum</name>
    <dbReference type="NCBI Taxonomy" id="2364996"/>
    <lineage>
        <taxon>Eukaryota</taxon>
        <taxon>Fungi</taxon>
        <taxon>Dikarya</taxon>
        <taxon>Ascomycota</taxon>
        <taxon>Pezizomycotina</taxon>
        <taxon>Sordariomycetes</taxon>
        <taxon>Hypocreomycetidae</taxon>
        <taxon>Hypocreales</taxon>
        <taxon>Nectriaceae</taxon>
        <taxon>Fusarium</taxon>
        <taxon>Fusarium concolor species complex</taxon>
    </lineage>
</organism>
<feature type="transmembrane region" description="Helical" evidence="7">
    <location>
        <begin position="30"/>
        <end position="46"/>
    </location>
</feature>
<comment type="similarity">
    <text evidence="2">Belongs to the major facilitator superfamily. Sugar transporter (TC 2.A.1.1) family.</text>
</comment>
<evidence type="ECO:0000256" key="6">
    <source>
        <dbReference type="ARBA" id="ARBA00023136"/>
    </source>
</evidence>
<gene>
    <name evidence="9" type="ORF">F53441_12535</name>
</gene>
<reference evidence="9" key="1">
    <citation type="submission" date="2020-01" db="EMBL/GenBank/DDBJ databases">
        <title>Identification and distribution of gene clusters putatively required for synthesis of sphingolipid metabolism inhibitors in phylogenetically diverse species of the filamentous fungus Fusarium.</title>
        <authorList>
            <person name="Kim H.-S."/>
            <person name="Busman M."/>
            <person name="Brown D.W."/>
            <person name="Divon H."/>
            <person name="Uhlig S."/>
            <person name="Proctor R.H."/>
        </authorList>
    </citation>
    <scope>NUCLEOTIDE SEQUENCE</scope>
    <source>
        <strain evidence="9">NRRL 53441</strain>
    </source>
</reference>
<evidence type="ECO:0000256" key="3">
    <source>
        <dbReference type="ARBA" id="ARBA00022448"/>
    </source>
</evidence>
<dbReference type="EMBL" id="JAADJG010000682">
    <property type="protein sequence ID" value="KAF4439609.1"/>
    <property type="molecule type" value="Genomic_DNA"/>
</dbReference>
<dbReference type="AlphaFoldDB" id="A0A8H4JXX5"/>
<sequence length="439" mass="47527">MGVSSAAIFIGGCLAPACSGIFCDRMGRRPAIFWGSVIAIASMALQSVAQNLAMFIIARVLVGFGVALANISSGTYLSETFPSVWRSWGVSMLNNFYYIGALIIAVVTLYTSSWDSSWAWRTPSIAQAIFSILSILILPFIPESPRWLTHYGHHEAARFSVALVASNGDIEDPVSNILYEKIVQGSIASDQSKSNVSFWSMINDAACRGRLLIGASVGTFSAISGNIIATFYLGTELKTAGITDITSQLKANIALNAWCFPCALIGTHVISQWGRKSTAAVTEALLVICLLIIGALSKVYADDPTNASTALIYANVAIMFMFQGIYSVAWTPLFTLYPPEIANFSIRAYTVGLSQLTLNTLSAVFVIIMPIAFKNIGWKVYIINASWDILAVALILCFWIETKGKTLEEIDSVFDTKARSSLRHRKMRGATTAAQLSVA</sequence>
<evidence type="ECO:0000313" key="9">
    <source>
        <dbReference type="EMBL" id="KAF4439609.1"/>
    </source>
</evidence>
<feature type="transmembrane region" description="Helical" evidence="7">
    <location>
        <begin position="92"/>
        <end position="112"/>
    </location>
</feature>
<evidence type="ECO:0000256" key="7">
    <source>
        <dbReference type="SAM" id="Phobius"/>
    </source>
</evidence>
<feature type="transmembrane region" description="Helical" evidence="7">
    <location>
        <begin position="211"/>
        <end position="233"/>
    </location>
</feature>
<feature type="domain" description="Major facilitator superfamily (MFS) profile" evidence="8">
    <location>
        <begin position="1"/>
        <end position="403"/>
    </location>
</feature>
<accession>A0A8H4JXX5</accession>
<evidence type="ECO:0000313" key="10">
    <source>
        <dbReference type="Proteomes" id="UP000605986"/>
    </source>
</evidence>
<keyword evidence="5 7" id="KW-1133">Transmembrane helix</keyword>
<dbReference type="InterPro" id="IPR036259">
    <property type="entry name" value="MFS_trans_sf"/>
</dbReference>
<dbReference type="GO" id="GO:0005351">
    <property type="term" value="F:carbohydrate:proton symporter activity"/>
    <property type="evidence" value="ECO:0007669"/>
    <property type="project" value="TreeGrafter"/>
</dbReference>
<dbReference type="InterPro" id="IPR005828">
    <property type="entry name" value="MFS_sugar_transport-like"/>
</dbReference>
<feature type="transmembrane region" description="Helical" evidence="7">
    <location>
        <begin position="278"/>
        <end position="300"/>
    </location>
</feature>
<evidence type="ECO:0000256" key="4">
    <source>
        <dbReference type="ARBA" id="ARBA00022692"/>
    </source>
</evidence>
<feature type="transmembrane region" description="Helical" evidence="7">
    <location>
        <begin position="349"/>
        <end position="372"/>
    </location>
</feature>
<evidence type="ECO:0000256" key="1">
    <source>
        <dbReference type="ARBA" id="ARBA00004141"/>
    </source>
</evidence>
<dbReference type="OrthoDB" id="4540492at2759"/>
<dbReference type="FunFam" id="1.20.1250.20:FF:000134">
    <property type="entry name" value="MFS sugar transporter protein"/>
    <property type="match status" value="1"/>
</dbReference>
<feature type="transmembrane region" description="Helical" evidence="7">
    <location>
        <begin position="52"/>
        <end position="71"/>
    </location>
</feature>
<keyword evidence="4 7" id="KW-0812">Transmembrane</keyword>
<keyword evidence="6 7" id="KW-0472">Membrane</keyword>
<dbReference type="InterPro" id="IPR050360">
    <property type="entry name" value="MFS_Sugar_Transporters"/>
</dbReference>
<dbReference type="SUPFAM" id="SSF103473">
    <property type="entry name" value="MFS general substrate transporter"/>
    <property type="match status" value="1"/>
</dbReference>
<feature type="transmembrane region" description="Helical" evidence="7">
    <location>
        <begin position="378"/>
        <end position="400"/>
    </location>
</feature>
<protein>
    <submittedName>
        <fullName evidence="9">Putative hexose carrier protein</fullName>
    </submittedName>
</protein>